<sequence length="163" mass="16799">MKRSSSQRAALVGRRTALVGRRTAMGLVALVLLAAGVWSSWGTAHHVVLAQGREHGTLTVTECGEETCTGRYEPDATSAARARVSVERSVAAGKGDRFPVVVKPGTDVVVRTGVPGLLHAWMPLGGAMVLAGFVIGGGLRMPRTAWGVGTAGAALLVATFVAL</sequence>
<evidence type="ECO:0008006" key="4">
    <source>
        <dbReference type="Google" id="ProtNLM"/>
    </source>
</evidence>
<evidence type="ECO:0000313" key="3">
    <source>
        <dbReference type="Proteomes" id="UP001356428"/>
    </source>
</evidence>
<dbReference type="RefSeq" id="WP_326705418.1">
    <property type="nucleotide sequence ID" value="NZ_CP109083.1"/>
</dbReference>
<proteinExistence type="predicted"/>
<evidence type="ECO:0000313" key="2">
    <source>
        <dbReference type="EMBL" id="WSB08176.1"/>
    </source>
</evidence>
<protein>
    <recommendedName>
        <fullName evidence="4">Integral membrane protein</fullName>
    </recommendedName>
</protein>
<organism evidence="2 3">
    <name type="scientific">Streptomyces cyaneofuscatus</name>
    <dbReference type="NCBI Taxonomy" id="66883"/>
    <lineage>
        <taxon>Bacteria</taxon>
        <taxon>Bacillati</taxon>
        <taxon>Actinomycetota</taxon>
        <taxon>Actinomycetes</taxon>
        <taxon>Kitasatosporales</taxon>
        <taxon>Streptomycetaceae</taxon>
        <taxon>Streptomyces</taxon>
    </lineage>
</organism>
<feature type="transmembrane region" description="Helical" evidence="1">
    <location>
        <begin position="118"/>
        <end position="137"/>
    </location>
</feature>
<accession>A0ABZ1EVT0</accession>
<keyword evidence="3" id="KW-1185">Reference proteome</keyword>
<name>A0ABZ1EVT0_9ACTN</name>
<dbReference type="EMBL" id="CP109083">
    <property type="protein sequence ID" value="WSB08176.1"/>
    <property type="molecule type" value="Genomic_DNA"/>
</dbReference>
<feature type="transmembrane region" description="Helical" evidence="1">
    <location>
        <begin position="144"/>
        <end position="162"/>
    </location>
</feature>
<keyword evidence="1" id="KW-1133">Transmembrane helix</keyword>
<reference evidence="2 3" key="1">
    <citation type="submission" date="2022-10" db="EMBL/GenBank/DDBJ databases">
        <title>The complete genomes of actinobacterial strains from the NBC collection.</title>
        <authorList>
            <person name="Joergensen T.S."/>
            <person name="Alvarez Arevalo M."/>
            <person name="Sterndorff E.B."/>
            <person name="Faurdal D."/>
            <person name="Vuksanovic O."/>
            <person name="Mourched A.-S."/>
            <person name="Charusanti P."/>
            <person name="Shaw S."/>
            <person name="Blin K."/>
            <person name="Weber T."/>
        </authorList>
    </citation>
    <scope>NUCLEOTIDE SEQUENCE [LARGE SCALE GENOMIC DNA]</scope>
    <source>
        <strain evidence="2 3">NBC 01792</strain>
    </source>
</reference>
<gene>
    <name evidence="2" type="ORF">OG849_13415</name>
</gene>
<keyword evidence="1" id="KW-0472">Membrane</keyword>
<dbReference type="Proteomes" id="UP001356428">
    <property type="component" value="Chromosome"/>
</dbReference>
<keyword evidence="1" id="KW-0812">Transmembrane</keyword>
<evidence type="ECO:0000256" key="1">
    <source>
        <dbReference type="SAM" id="Phobius"/>
    </source>
</evidence>